<sequence>LSSYKETLEKMKKNGFSVDTLLTQIRSEMEINKNLLNDSKDSISKLEKNM</sequence>
<dbReference type="EMBL" id="CAJVQA010061922">
    <property type="protein sequence ID" value="CAG8829264.1"/>
    <property type="molecule type" value="Genomic_DNA"/>
</dbReference>
<dbReference type="AlphaFoldDB" id="A0A9N9KHL8"/>
<organism evidence="1 2">
    <name type="scientific">Cetraspora pellucida</name>
    <dbReference type="NCBI Taxonomy" id="1433469"/>
    <lineage>
        <taxon>Eukaryota</taxon>
        <taxon>Fungi</taxon>
        <taxon>Fungi incertae sedis</taxon>
        <taxon>Mucoromycota</taxon>
        <taxon>Glomeromycotina</taxon>
        <taxon>Glomeromycetes</taxon>
        <taxon>Diversisporales</taxon>
        <taxon>Gigasporaceae</taxon>
        <taxon>Cetraspora</taxon>
    </lineage>
</organism>
<feature type="non-terminal residue" evidence="1">
    <location>
        <position position="50"/>
    </location>
</feature>
<keyword evidence="2" id="KW-1185">Reference proteome</keyword>
<dbReference type="OrthoDB" id="2447950at2759"/>
<reference evidence="1" key="1">
    <citation type="submission" date="2021-06" db="EMBL/GenBank/DDBJ databases">
        <authorList>
            <person name="Kallberg Y."/>
            <person name="Tangrot J."/>
            <person name="Rosling A."/>
        </authorList>
    </citation>
    <scope>NUCLEOTIDE SEQUENCE</scope>
    <source>
        <strain evidence="1">FL966</strain>
    </source>
</reference>
<accession>A0A9N9KHL8</accession>
<dbReference type="Proteomes" id="UP000789759">
    <property type="component" value="Unassembled WGS sequence"/>
</dbReference>
<feature type="non-terminal residue" evidence="1">
    <location>
        <position position="1"/>
    </location>
</feature>
<evidence type="ECO:0000313" key="2">
    <source>
        <dbReference type="Proteomes" id="UP000789759"/>
    </source>
</evidence>
<comment type="caution">
    <text evidence="1">The sequence shown here is derived from an EMBL/GenBank/DDBJ whole genome shotgun (WGS) entry which is preliminary data.</text>
</comment>
<protein>
    <submittedName>
        <fullName evidence="1">12402_t:CDS:1</fullName>
    </submittedName>
</protein>
<proteinExistence type="predicted"/>
<gene>
    <name evidence="1" type="ORF">CPELLU_LOCUS20475</name>
</gene>
<name>A0A9N9KHL8_9GLOM</name>
<evidence type="ECO:0000313" key="1">
    <source>
        <dbReference type="EMBL" id="CAG8829264.1"/>
    </source>
</evidence>